<keyword evidence="3" id="KW-1185">Reference proteome</keyword>
<name>A0ABV6KXG8_9BACI</name>
<dbReference type="Gene3D" id="3.30.420.10">
    <property type="entry name" value="Ribonuclease H-like superfamily/Ribonuclease H"/>
    <property type="match status" value="1"/>
</dbReference>
<dbReference type="Proteomes" id="UP001589738">
    <property type="component" value="Unassembled WGS sequence"/>
</dbReference>
<dbReference type="InterPro" id="IPR012337">
    <property type="entry name" value="RNaseH-like_sf"/>
</dbReference>
<evidence type="ECO:0000313" key="2">
    <source>
        <dbReference type="EMBL" id="MFC0478043.1"/>
    </source>
</evidence>
<evidence type="ECO:0000313" key="3">
    <source>
        <dbReference type="Proteomes" id="UP001589738"/>
    </source>
</evidence>
<reference evidence="2 3" key="1">
    <citation type="submission" date="2024-09" db="EMBL/GenBank/DDBJ databases">
        <authorList>
            <person name="Sun Q."/>
            <person name="Mori K."/>
        </authorList>
    </citation>
    <scope>NUCLEOTIDE SEQUENCE [LARGE SCALE GENOMIC DNA]</scope>
    <source>
        <strain evidence="2 3">CGMCC 1.9126</strain>
    </source>
</reference>
<dbReference type="InterPro" id="IPR036397">
    <property type="entry name" value="RNaseH_sf"/>
</dbReference>
<organism evidence="2 3">
    <name type="scientific">Robertmurraya beringensis</name>
    <dbReference type="NCBI Taxonomy" id="641660"/>
    <lineage>
        <taxon>Bacteria</taxon>
        <taxon>Bacillati</taxon>
        <taxon>Bacillota</taxon>
        <taxon>Bacilli</taxon>
        <taxon>Bacillales</taxon>
        <taxon>Bacillaceae</taxon>
        <taxon>Robertmurraya</taxon>
    </lineage>
</organism>
<evidence type="ECO:0000259" key="1">
    <source>
        <dbReference type="Pfam" id="PF13482"/>
    </source>
</evidence>
<accession>A0ABV6KXG8</accession>
<dbReference type="RefSeq" id="WP_160547181.1">
    <property type="nucleotide sequence ID" value="NZ_JBHLUU010000126.1"/>
</dbReference>
<dbReference type="PANTHER" id="PTHR38462:SF1">
    <property type="entry name" value="YPRB RIBONUCLEASE H-LIKE DOMAIN-CONTAINING PROTEIN"/>
    <property type="match status" value="1"/>
</dbReference>
<dbReference type="SUPFAM" id="SSF53098">
    <property type="entry name" value="Ribonuclease H-like"/>
    <property type="match status" value="1"/>
</dbReference>
<dbReference type="EMBL" id="JBHLUU010000126">
    <property type="protein sequence ID" value="MFC0478043.1"/>
    <property type="molecule type" value="Genomic_DNA"/>
</dbReference>
<proteinExistence type="predicted"/>
<dbReference type="InterPro" id="IPR038720">
    <property type="entry name" value="YprB_RNase_H-like_dom"/>
</dbReference>
<dbReference type="PANTHER" id="PTHR38462">
    <property type="entry name" value="EXONUCLEASE-LIKE PROTEIN"/>
    <property type="match status" value="1"/>
</dbReference>
<feature type="domain" description="YprB ribonuclease H-like" evidence="1">
    <location>
        <begin position="105"/>
        <end position="273"/>
    </location>
</feature>
<sequence length="420" mass="48735">MSLKNKLNRLKPHLSIPESSKQSSSSLPVKTNKEIPFIDVWRENGVSPFFLEDDYCLVREVKYPLDYQHGRYKLGEFIDAVKAWNNSNISHPLSAKGFLPEQLFFFDTETTGLGGGVGNTIFLLGHATLEDNHFIVRQHILPRPGSEIPLYTSFLEKVDYTTLVTYNGKAFDWPQVKTRHTLVKAHVPMLPSFGHFDLFHASRRLWKHKLERLKLSIVEKEILEIQRVDDVPGFLAPMIYFDYVETQKPEGMLGIIKHNEIDILSLISLYTHLTFQILRMDQNQTEKEAFEVGRWFTYLGQNLAAENTFIELASGESMEAYQSQWQLSLQLKKKKDYEAASGIWLNLSKISDDVIAFESSLELSKWYEHKKKDYKKALLFGQKAKLLLEKRSDRKVDQEMDLAKRLERITRKSCNKNVKK</sequence>
<protein>
    <submittedName>
        <fullName evidence="2">Ribonuclease H-like domain-containing protein</fullName>
    </submittedName>
</protein>
<comment type="caution">
    <text evidence="2">The sequence shown here is derived from an EMBL/GenBank/DDBJ whole genome shotgun (WGS) entry which is preliminary data.</text>
</comment>
<gene>
    <name evidence="2" type="ORF">ACFFHF_22905</name>
</gene>
<dbReference type="Pfam" id="PF13482">
    <property type="entry name" value="RNase_H_2"/>
    <property type="match status" value="1"/>
</dbReference>